<dbReference type="Proteomes" id="UP001305027">
    <property type="component" value="Unassembled WGS sequence"/>
</dbReference>
<feature type="domain" description="HipA-like C-terminal" evidence="4">
    <location>
        <begin position="144"/>
        <end position="401"/>
    </location>
</feature>
<dbReference type="InterPro" id="IPR012893">
    <property type="entry name" value="HipA-like_C"/>
</dbReference>
<dbReference type="InterPro" id="IPR052028">
    <property type="entry name" value="HipA_Ser/Thr_kinase"/>
</dbReference>
<organism evidence="6 7">
    <name type="scientific">Pseudidiomarina fusca</name>
    <dbReference type="NCBI Taxonomy" id="2965078"/>
    <lineage>
        <taxon>Bacteria</taxon>
        <taxon>Pseudomonadati</taxon>
        <taxon>Pseudomonadota</taxon>
        <taxon>Gammaproteobacteria</taxon>
        <taxon>Alteromonadales</taxon>
        <taxon>Idiomarinaceae</taxon>
        <taxon>Pseudidiomarina</taxon>
    </lineage>
</organism>
<evidence type="ECO:0000259" key="5">
    <source>
        <dbReference type="Pfam" id="PF13657"/>
    </source>
</evidence>
<dbReference type="InterPro" id="IPR017508">
    <property type="entry name" value="HipA_N1"/>
</dbReference>
<dbReference type="CDD" id="cd17809">
    <property type="entry name" value="HipA_So_like"/>
    <property type="match status" value="1"/>
</dbReference>
<reference evidence="6 7" key="1">
    <citation type="submission" date="2022-07" db="EMBL/GenBank/DDBJ databases">
        <title>Pseudidiomarina sp. nov, a marine bacterium isolated from Pacific Ocean.</title>
        <authorList>
            <person name="Wang Y."/>
        </authorList>
    </citation>
    <scope>NUCLEOTIDE SEQUENCE [LARGE SCALE GENOMIC DNA]</scope>
    <source>
        <strain evidence="6 7">GXY010</strain>
    </source>
</reference>
<evidence type="ECO:0000256" key="2">
    <source>
        <dbReference type="ARBA" id="ARBA00022679"/>
    </source>
</evidence>
<dbReference type="Pfam" id="PF07804">
    <property type="entry name" value="HipA_C"/>
    <property type="match status" value="1"/>
</dbReference>
<evidence type="ECO:0000313" key="6">
    <source>
        <dbReference type="EMBL" id="MDT7526881.1"/>
    </source>
</evidence>
<dbReference type="Gene3D" id="1.10.1070.20">
    <property type="match status" value="1"/>
</dbReference>
<name>A0ABU3L0C8_9GAMM</name>
<comment type="similarity">
    <text evidence="1">Belongs to the HipA Ser/Thr kinase family.</text>
</comment>
<evidence type="ECO:0000256" key="1">
    <source>
        <dbReference type="ARBA" id="ARBA00010164"/>
    </source>
</evidence>
<dbReference type="PANTHER" id="PTHR37419">
    <property type="entry name" value="SERINE/THREONINE-PROTEIN KINASE TOXIN HIPA"/>
    <property type="match status" value="1"/>
</dbReference>
<accession>A0ABU3L0C8</accession>
<sequence>MTGSNTPTINVYAKTHHVAELKFHGPQQCSWVYTPTWQQQGFAVSPHLPLNGEQIATANVINFLRNLFPEGPAFESLIASQHLSRRNVYGILSAIGHDTVGVLTFGEQPPESGTNPLHKVTESELTERLAQNADMTLWNGKYRLSVAGVQSKLNVYVNDTHELFLASGHYASTHILKFASAKHPTLVLNEFFCMRLAYQVGLTVAPVKLLKLGSYHALRVQRFDRRRVLEQQIEGQVDKRHIIDACQALNLPPEFKYEQNFGSGRDVKHIRDGVSLTKLFQLAKQTSVPAHTAEQLLDWVLFNLVIGNSDAHGKNVSFFVSRSGALTLSPFYDLVSVVYEAMSQSKQQQQLDTHLAMAIGDNFDIDQVTAFDLLSFADEAGIKFDLLQRRLEQIVDNVEREAMQLDLTDTKITVAQYEQLRALAQLVQLRCRYFREQYSLLTEVRRSAF</sequence>
<dbReference type="EMBL" id="JANFPJ010000046">
    <property type="protein sequence ID" value="MDT7526881.1"/>
    <property type="molecule type" value="Genomic_DNA"/>
</dbReference>
<gene>
    <name evidence="6" type="ORF">NOG12_12435</name>
</gene>
<dbReference type="PANTHER" id="PTHR37419:SF1">
    <property type="entry name" value="SERINE_THREONINE-PROTEIN KINASE TOXIN HIPA"/>
    <property type="match status" value="1"/>
</dbReference>
<feature type="domain" description="HipA N-terminal subdomain 1" evidence="5">
    <location>
        <begin position="10"/>
        <end position="105"/>
    </location>
</feature>
<evidence type="ECO:0000259" key="4">
    <source>
        <dbReference type="Pfam" id="PF07804"/>
    </source>
</evidence>
<dbReference type="NCBIfam" id="TIGR03071">
    <property type="entry name" value="couple_hipA"/>
    <property type="match status" value="1"/>
</dbReference>
<evidence type="ECO:0000313" key="7">
    <source>
        <dbReference type="Proteomes" id="UP001305027"/>
    </source>
</evidence>
<proteinExistence type="inferred from homology"/>
<keyword evidence="2" id="KW-0808">Transferase</keyword>
<evidence type="ECO:0000256" key="3">
    <source>
        <dbReference type="ARBA" id="ARBA00022777"/>
    </source>
</evidence>
<comment type="caution">
    <text evidence="6">The sequence shown here is derived from an EMBL/GenBank/DDBJ whole genome shotgun (WGS) entry which is preliminary data.</text>
</comment>
<protein>
    <submittedName>
        <fullName evidence="6">HipA domain-containing protein</fullName>
    </submittedName>
</protein>
<keyword evidence="3" id="KW-0418">Kinase</keyword>
<keyword evidence="7" id="KW-1185">Reference proteome</keyword>
<dbReference type="RefSeq" id="WP_313933423.1">
    <property type="nucleotide sequence ID" value="NZ_JANFPJ010000046.1"/>
</dbReference>
<dbReference type="Pfam" id="PF13657">
    <property type="entry name" value="Couple_hipA"/>
    <property type="match status" value="1"/>
</dbReference>